<sequence length="515" mass="58280">MEILIGLGSIIIGAGLVWIGNSLLARKSLSEDKQGHDLLIKQARIRADIIRQRAEAEHAEKKEWLEKQALHEEDLLAEAAEHIAEREKTLLPLKEHLKEKQSLLTDKKTVVNKALQQLKDAKDSQLNALEKIAKLSQTEGLAQLSENIITEEMTVQEKHYEKLLYNLSDAVEEKAKAIMNVVNQRYVGESTRDPTLIEIEFNDRDFERIVGDEHMSKIIHLQTSLGPELKLELVEKDVRVFGYDLWRRYLIKGALERMKKNRKMTLEEAIEDTKRYTEARMMKLGKKACIILGIKDFPPELMKLVGRLDYRTSFGQNIYRHSIEVAILARMFAEEIGCDPYISMVGGLLHDIGKGVDADVAGAHDVIGRDIALDFHLHPDIVHAIYAHHEAEPYRSVEAKIAQLADAISAARPGARHHESLEDYIARMQALETAALSQEGVEKAFIIQAGREIRAFVDPEKVNDEKAKSVADHIVTAVQASNAVRSGEVKIQVIREFTTNAYATDRKNKSYKLKR</sequence>
<dbReference type="Proteomes" id="UP000177614">
    <property type="component" value="Unassembled WGS sequence"/>
</dbReference>
<keyword evidence="3 5" id="KW-0378">Hydrolase</keyword>
<dbReference type="GO" id="GO:0005886">
    <property type="term" value="C:plasma membrane"/>
    <property type="evidence" value="ECO:0007669"/>
    <property type="project" value="UniProtKB-SubCell"/>
</dbReference>
<dbReference type="AlphaFoldDB" id="A0A1F4XIN2"/>
<comment type="function">
    <text evidence="5">Endoribonuclease that initiates mRNA decay.</text>
</comment>
<dbReference type="InterPro" id="IPR003607">
    <property type="entry name" value="HD/PDEase_dom"/>
</dbReference>
<keyword evidence="5" id="KW-0472">Membrane</keyword>
<feature type="transmembrane region" description="Helical" evidence="5">
    <location>
        <begin position="6"/>
        <end position="24"/>
    </location>
</feature>
<dbReference type="CDD" id="cd00077">
    <property type="entry name" value="HDc"/>
    <property type="match status" value="1"/>
</dbReference>
<dbReference type="GO" id="GO:0004521">
    <property type="term" value="F:RNA endonuclease activity"/>
    <property type="evidence" value="ECO:0007669"/>
    <property type="project" value="UniProtKB-UniRule"/>
</dbReference>
<dbReference type="InterPro" id="IPR052340">
    <property type="entry name" value="RNase_Y/CdgJ"/>
</dbReference>
<evidence type="ECO:0000256" key="2">
    <source>
        <dbReference type="ARBA" id="ARBA00022759"/>
    </source>
</evidence>
<keyword evidence="1 5" id="KW-0540">Nuclease</keyword>
<dbReference type="SMART" id="SM00471">
    <property type="entry name" value="HDc"/>
    <property type="match status" value="1"/>
</dbReference>
<dbReference type="EMBL" id="MEWR01000026">
    <property type="protein sequence ID" value="OGC81478.1"/>
    <property type="molecule type" value="Genomic_DNA"/>
</dbReference>
<dbReference type="NCBIfam" id="TIGR00277">
    <property type="entry name" value="HDIG"/>
    <property type="match status" value="1"/>
</dbReference>
<dbReference type="PROSITE" id="PS51831">
    <property type="entry name" value="HD"/>
    <property type="match status" value="1"/>
</dbReference>
<dbReference type="Gene3D" id="1.10.3210.10">
    <property type="entry name" value="Hypothetical protein af1432"/>
    <property type="match status" value="1"/>
</dbReference>
<dbReference type="InterPro" id="IPR006674">
    <property type="entry name" value="HD_domain"/>
</dbReference>
<dbReference type="EC" id="3.1.-.-" evidence="5"/>
<evidence type="ECO:0000259" key="6">
    <source>
        <dbReference type="PROSITE" id="PS51831"/>
    </source>
</evidence>
<comment type="subcellular location">
    <subcellularLocation>
        <location evidence="5">Cell membrane</location>
        <topology evidence="5">Single-pass membrane protein</topology>
    </subcellularLocation>
</comment>
<keyword evidence="5" id="KW-1133">Transmembrane helix</keyword>
<name>A0A1F4XIN2_9BACT</name>
<keyword evidence="5" id="KW-1003">Cell membrane</keyword>
<gene>
    <name evidence="5" type="primary">rny</name>
    <name evidence="7" type="ORF">A2V81_01180</name>
</gene>
<evidence type="ECO:0000256" key="4">
    <source>
        <dbReference type="ARBA" id="ARBA00022884"/>
    </source>
</evidence>
<evidence type="ECO:0000313" key="8">
    <source>
        <dbReference type="Proteomes" id="UP000177614"/>
    </source>
</evidence>
<dbReference type="Pfam" id="PF01966">
    <property type="entry name" value="HD"/>
    <property type="match status" value="1"/>
</dbReference>
<comment type="similarity">
    <text evidence="5">Belongs to the RNase Y family.</text>
</comment>
<evidence type="ECO:0000256" key="3">
    <source>
        <dbReference type="ARBA" id="ARBA00022801"/>
    </source>
</evidence>
<dbReference type="HAMAP" id="MF_00335">
    <property type="entry name" value="RNase_Y"/>
    <property type="match status" value="1"/>
</dbReference>
<keyword evidence="5" id="KW-0812">Transmembrane</keyword>
<accession>A0A1F4XIN2</accession>
<comment type="caution">
    <text evidence="7">The sequence shown here is derived from an EMBL/GenBank/DDBJ whole genome shotgun (WGS) entry which is preliminary data.</text>
</comment>
<reference evidence="7 8" key="1">
    <citation type="journal article" date="2016" name="Nat. Commun.">
        <title>Thousands of microbial genomes shed light on interconnected biogeochemical processes in an aquifer system.</title>
        <authorList>
            <person name="Anantharaman K."/>
            <person name="Brown C.T."/>
            <person name="Hug L.A."/>
            <person name="Sharon I."/>
            <person name="Castelle C.J."/>
            <person name="Probst A.J."/>
            <person name="Thomas B.C."/>
            <person name="Singh A."/>
            <person name="Wilkins M.J."/>
            <person name="Karaoz U."/>
            <person name="Brodie E.L."/>
            <person name="Williams K.H."/>
            <person name="Hubbard S.S."/>
            <person name="Banfield J.F."/>
        </authorList>
    </citation>
    <scope>NUCLEOTIDE SEQUENCE [LARGE SCALE GENOMIC DNA]</scope>
</reference>
<dbReference type="SUPFAM" id="SSF109604">
    <property type="entry name" value="HD-domain/PDEase-like"/>
    <property type="match status" value="1"/>
</dbReference>
<dbReference type="PANTHER" id="PTHR33525:SF3">
    <property type="entry name" value="RIBONUCLEASE Y"/>
    <property type="match status" value="1"/>
</dbReference>
<dbReference type="InterPro" id="IPR017705">
    <property type="entry name" value="Ribonuclease_Y"/>
</dbReference>
<evidence type="ECO:0000256" key="5">
    <source>
        <dbReference type="HAMAP-Rule" id="MF_00335"/>
    </source>
</evidence>
<protein>
    <recommendedName>
        <fullName evidence="5">Ribonuclease Y</fullName>
        <shortName evidence="5">RNase Y</shortName>
        <ecNumber evidence="5">3.1.-.-</ecNumber>
    </recommendedName>
</protein>
<proteinExistence type="inferred from homology"/>
<dbReference type="STRING" id="1817814.A2V81_01180"/>
<keyword evidence="2 5" id="KW-0255">Endonuclease</keyword>
<evidence type="ECO:0000256" key="1">
    <source>
        <dbReference type="ARBA" id="ARBA00022722"/>
    </source>
</evidence>
<evidence type="ECO:0000313" key="7">
    <source>
        <dbReference type="EMBL" id="OGC81478.1"/>
    </source>
</evidence>
<organism evidence="7 8">
    <name type="scientific">Candidatus Abawacabacteria bacterium RBG_16_42_10</name>
    <dbReference type="NCBI Taxonomy" id="1817814"/>
    <lineage>
        <taxon>Bacteria</taxon>
        <taxon>Candidatus Abawacaibacteriota</taxon>
    </lineage>
</organism>
<keyword evidence="4 5" id="KW-0694">RNA-binding</keyword>
<dbReference type="PANTHER" id="PTHR33525">
    <property type="match status" value="1"/>
</dbReference>
<dbReference type="GO" id="GO:0003723">
    <property type="term" value="F:RNA binding"/>
    <property type="evidence" value="ECO:0007669"/>
    <property type="project" value="UniProtKB-UniRule"/>
</dbReference>
<dbReference type="InterPro" id="IPR006675">
    <property type="entry name" value="HDIG_dom"/>
</dbReference>
<dbReference type="GO" id="GO:0006402">
    <property type="term" value="P:mRNA catabolic process"/>
    <property type="evidence" value="ECO:0007669"/>
    <property type="project" value="UniProtKB-UniRule"/>
</dbReference>
<dbReference type="GO" id="GO:0016787">
    <property type="term" value="F:hydrolase activity"/>
    <property type="evidence" value="ECO:0007669"/>
    <property type="project" value="UniProtKB-KW"/>
</dbReference>
<feature type="domain" description="HD" evidence="6">
    <location>
        <begin position="318"/>
        <end position="411"/>
    </location>
</feature>